<dbReference type="CTD" id="20329133"/>
<dbReference type="Proteomes" id="UP000054324">
    <property type="component" value="Unassembled WGS sequence"/>
</dbReference>
<organism evidence="7 8">
    <name type="scientific">Opisthorchis viverrini</name>
    <name type="common">Southeast Asian liver fluke</name>
    <dbReference type="NCBI Taxonomy" id="6198"/>
    <lineage>
        <taxon>Eukaryota</taxon>
        <taxon>Metazoa</taxon>
        <taxon>Spiralia</taxon>
        <taxon>Lophotrochozoa</taxon>
        <taxon>Platyhelminthes</taxon>
        <taxon>Trematoda</taxon>
        <taxon>Digenea</taxon>
        <taxon>Opisthorchiida</taxon>
        <taxon>Opisthorchiata</taxon>
        <taxon>Opisthorchiidae</taxon>
        <taxon>Opisthorchis</taxon>
    </lineage>
</organism>
<dbReference type="InterPro" id="IPR004841">
    <property type="entry name" value="AA-permease/SLC12A_dom"/>
</dbReference>
<dbReference type="Pfam" id="PF00324">
    <property type="entry name" value="AA_permease"/>
    <property type="match status" value="1"/>
</dbReference>
<evidence type="ECO:0000256" key="1">
    <source>
        <dbReference type="ARBA" id="ARBA00004141"/>
    </source>
</evidence>
<name>A0A074Z4G4_OPIVI</name>
<accession>A0A074Z4G4</accession>
<dbReference type="GO" id="GO:0016020">
    <property type="term" value="C:membrane"/>
    <property type="evidence" value="ECO:0007669"/>
    <property type="project" value="UniProtKB-SubCell"/>
</dbReference>
<sequence length="81" mass="9052">MYGHYWWIMPLFVAISTSGCVNGTVMTTSRMFFAASQQNQMPKILSFLHVTHLTPIPSVVFTPENWASYSSCTCDLSGLDV</sequence>
<evidence type="ECO:0000256" key="2">
    <source>
        <dbReference type="ARBA" id="ARBA00022692"/>
    </source>
</evidence>
<keyword evidence="2 5" id="KW-0812">Transmembrane</keyword>
<gene>
    <name evidence="7" type="ORF">T265_14967</name>
</gene>
<dbReference type="KEGG" id="ovi:T265_14967"/>
<dbReference type="AlphaFoldDB" id="A0A074Z4G4"/>
<keyword evidence="4 5" id="KW-0472">Membrane</keyword>
<keyword evidence="8" id="KW-1185">Reference proteome</keyword>
<reference evidence="7 8" key="1">
    <citation type="submission" date="2013-11" db="EMBL/GenBank/DDBJ databases">
        <title>Opisthorchis viverrini - life in the bile duct.</title>
        <authorList>
            <person name="Young N.D."/>
            <person name="Nagarajan N."/>
            <person name="Lin S.J."/>
            <person name="Korhonen P.K."/>
            <person name="Jex A.R."/>
            <person name="Hall R.S."/>
            <person name="Safavi-Hemami H."/>
            <person name="Kaewkong W."/>
            <person name="Bertrand D."/>
            <person name="Gao S."/>
            <person name="Seet Q."/>
            <person name="Wongkham S."/>
            <person name="Teh B.T."/>
            <person name="Wongkham C."/>
            <person name="Intapan P.M."/>
            <person name="Maleewong W."/>
            <person name="Yang X."/>
            <person name="Hu M."/>
            <person name="Wang Z."/>
            <person name="Hofmann A."/>
            <person name="Sternberg P.W."/>
            <person name="Tan P."/>
            <person name="Wang J."/>
            <person name="Gasser R.B."/>
        </authorList>
    </citation>
    <scope>NUCLEOTIDE SEQUENCE [LARGE SCALE GENOMIC DNA]</scope>
</reference>
<evidence type="ECO:0000313" key="8">
    <source>
        <dbReference type="Proteomes" id="UP000054324"/>
    </source>
</evidence>
<dbReference type="RefSeq" id="XP_009174294.1">
    <property type="nucleotide sequence ID" value="XM_009176030.1"/>
</dbReference>
<dbReference type="EMBL" id="KL596928">
    <property type="protein sequence ID" value="KER21958.1"/>
    <property type="molecule type" value="Genomic_DNA"/>
</dbReference>
<proteinExistence type="predicted"/>
<evidence type="ECO:0000259" key="6">
    <source>
        <dbReference type="Pfam" id="PF00324"/>
    </source>
</evidence>
<dbReference type="GeneID" id="20329133"/>
<keyword evidence="3 5" id="KW-1133">Transmembrane helix</keyword>
<dbReference type="STRING" id="6198.A0A074Z4G4"/>
<protein>
    <recommendedName>
        <fullName evidence="6">Amino acid permease/ SLC12A domain-containing protein</fullName>
    </recommendedName>
</protein>
<dbReference type="InterPro" id="IPR050598">
    <property type="entry name" value="AminoAcid_Transporter"/>
</dbReference>
<comment type="subcellular location">
    <subcellularLocation>
        <location evidence="1">Membrane</location>
        <topology evidence="1">Multi-pass membrane protein</topology>
    </subcellularLocation>
</comment>
<dbReference type="PANTHER" id="PTHR11785">
    <property type="entry name" value="AMINO ACID TRANSPORTER"/>
    <property type="match status" value="1"/>
</dbReference>
<evidence type="ECO:0000256" key="4">
    <source>
        <dbReference type="ARBA" id="ARBA00023136"/>
    </source>
</evidence>
<dbReference type="PANTHER" id="PTHR11785:SF528">
    <property type="entry name" value="AMINO ACID TRANSPORTER PROTEIN JHI-21"/>
    <property type="match status" value="1"/>
</dbReference>
<evidence type="ECO:0000313" key="7">
    <source>
        <dbReference type="EMBL" id="KER21958.1"/>
    </source>
</evidence>
<feature type="transmembrane region" description="Helical" evidence="5">
    <location>
        <begin position="6"/>
        <end position="33"/>
    </location>
</feature>
<evidence type="ECO:0000256" key="5">
    <source>
        <dbReference type="SAM" id="Phobius"/>
    </source>
</evidence>
<dbReference type="OrthoDB" id="6279307at2759"/>
<evidence type="ECO:0000256" key="3">
    <source>
        <dbReference type="ARBA" id="ARBA00022989"/>
    </source>
</evidence>
<feature type="domain" description="Amino acid permease/ SLC12A" evidence="6">
    <location>
        <begin position="8"/>
        <end position="61"/>
    </location>
</feature>
<dbReference type="Gene3D" id="1.20.1740.10">
    <property type="entry name" value="Amino acid/polyamine transporter I"/>
    <property type="match status" value="1"/>
</dbReference>
<dbReference type="GO" id="GO:0015179">
    <property type="term" value="F:L-amino acid transmembrane transporter activity"/>
    <property type="evidence" value="ECO:0007669"/>
    <property type="project" value="TreeGrafter"/>
</dbReference>